<proteinExistence type="predicted"/>
<keyword evidence="1" id="KW-0732">Signal</keyword>
<evidence type="ECO:0008006" key="4">
    <source>
        <dbReference type="Google" id="ProtNLM"/>
    </source>
</evidence>
<organism evidence="2 3">
    <name type="scientific">Polaribacter glomeratus</name>
    <dbReference type="NCBI Taxonomy" id="102"/>
    <lineage>
        <taxon>Bacteria</taxon>
        <taxon>Pseudomonadati</taxon>
        <taxon>Bacteroidota</taxon>
        <taxon>Flavobacteriia</taxon>
        <taxon>Flavobacteriales</taxon>
        <taxon>Flavobacteriaceae</taxon>
    </lineage>
</organism>
<evidence type="ECO:0000313" key="2">
    <source>
        <dbReference type="EMBL" id="PQJ82246.1"/>
    </source>
</evidence>
<keyword evidence="3" id="KW-1185">Reference proteome</keyword>
<gene>
    <name evidence="2" type="ORF">BTO16_06500</name>
</gene>
<dbReference type="AlphaFoldDB" id="A0A2S7WXL5"/>
<dbReference type="OrthoDB" id="1195661at2"/>
<feature type="signal peptide" evidence="1">
    <location>
        <begin position="1"/>
        <end position="18"/>
    </location>
</feature>
<reference evidence="2 3" key="1">
    <citation type="submission" date="2016-12" db="EMBL/GenBank/DDBJ databases">
        <title>Trade-off between light-utilization and light-protection in marine flavobacteria.</title>
        <authorList>
            <person name="Kumagai Y."/>
            <person name="Yoshizawa S."/>
            <person name="Kogure K."/>
            <person name="Iwasaki W."/>
        </authorList>
    </citation>
    <scope>NUCLEOTIDE SEQUENCE [LARGE SCALE GENOMIC DNA]</scope>
    <source>
        <strain evidence="2 3">ATCC 43844</strain>
    </source>
</reference>
<dbReference type="RefSeq" id="WP_105020818.1">
    <property type="nucleotide sequence ID" value="NZ_MSCM01000001.1"/>
</dbReference>
<dbReference type="EMBL" id="MSCM01000001">
    <property type="protein sequence ID" value="PQJ82246.1"/>
    <property type="molecule type" value="Genomic_DNA"/>
</dbReference>
<name>A0A2S7WXL5_9FLAO</name>
<sequence length="520" mass="57032">MKKLVLLFFIFISLQNYSQTYNLSELEGKELHNSIRLNYILVHQPFEQVPYELAPTLGFVGLTYNIPLNDWLYTGAGFHTAITGDQGGLFTLGVTLGLNTPIYKDLYFDANLHFGGGGGFRSLVNGGGMIYPNAGLQYKKNGYSFGVQYGYVNFFTGIQKNDNVSFFVEIPSVLRTGSYKDAQKTFTLNDDSIDEFWTKPAVKSVQQLTLDYFFPIGMSRADTTTNPSYKTLTETLSIIGFEYQRYLTSNTFVYAHVDTMYSGLVSGFMDLFFGVGKNFNETKNVNFFAKMGVGAAGGRIYPEGGLTMYPSVGFDVHLTDKLGISAHGGYHRAIGGTFEAYTAGVSLKYYGLTGGLKDPFSEESASKIKTHGVGVGVQNQTYYKMAKDDNTTIDLEMISLKIFYDLNKRFYLVGETSFAYEGKSGGYAHGIFGLGIRSNQFLNGKFSTFIELMGGVAGGAGVDTGEGVLVRPTVGVNYHLTDSFSLNIAAGQTITPYGNVNSTNLNLGFTYGLSILNSKK</sequence>
<dbReference type="Proteomes" id="UP000239068">
    <property type="component" value="Unassembled WGS sequence"/>
</dbReference>
<evidence type="ECO:0000313" key="3">
    <source>
        <dbReference type="Proteomes" id="UP000239068"/>
    </source>
</evidence>
<accession>A0A2S7WXL5</accession>
<feature type="chain" id="PRO_5015728068" description="Outer membrane protein beta-barrel domain-containing protein" evidence="1">
    <location>
        <begin position="19"/>
        <end position="520"/>
    </location>
</feature>
<protein>
    <recommendedName>
        <fullName evidence="4">Outer membrane protein beta-barrel domain-containing protein</fullName>
    </recommendedName>
</protein>
<evidence type="ECO:0000256" key="1">
    <source>
        <dbReference type="SAM" id="SignalP"/>
    </source>
</evidence>
<comment type="caution">
    <text evidence="2">The sequence shown here is derived from an EMBL/GenBank/DDBJ whole genome shotgun (WGS) entry which is preliminary data.</text>
</comment>